<dbReference type="Gene3D" id="3.30.565.10">
    <property type="entry name" value="Histidine kinase-like ATPase, C-terminal domain"/>
    <property type="match status" value="1"/>
</dbReference>
<feature type="transmembrane region" description="Helical" evidence="4">
    <location>
        <begin position="40"/>
        <end position="58"/>
    </location>
</feature>
<dbReference type="GO" id="GO:0000155">
    <property type="term" value="F:phosphorelay sensor kinase activity"/>
    <property type="evidence" value="ECO:0007669"/>
    <property type="project" value="InterPro"/>
</dbReference>
<evidence type="ECO:0000256" key="3">
    <source>
        <dbReference type="ARBA" id="ARBA00023012"/>
    </source>
</evidence>
<dbReference type="PANTHER" id="PTHR24421">
    <property type="entry name" value="NITRATE/NITRITE SENSOR PROTEIN NARX-RELATED"/>
    <property type="match status" value="1"/>
</dbReference>
<keyword evidence="1" id="KW-0808">Transferase</keyword>
<keyword evidence="4" id="KW-1133">Transmembrane helix</keyword>
<dbReference type="OrthoDB" id="3573097at2"/>
<comment type="caution">
    <text evidence="6">The sequence shown here is derived from an EMBL/GenBank/DDBJ whole genome shotgun (WGS) entry which is preliminary data.</text>
</comment>
<dbReference type="CDD" id="cd16917">
    <property type="entry name" value="HATPase_UhpB-NarQ-NarX-like"/>
    <property type="match status" value="1"/>
</dbReference>
<evidence type="ECO:0000313" key="7">
    <source>
        <dbReference type="Proteomes" id="UP000317303"/>
    </source>
</evidence>
<gene>
    <name evidence="6" type="ORF">JD82_04324</name>
</gene>
<dbReference type="EMBL" id="VLJV01000001">
    <property type="protein sequence ID" value="TWH22443.1"/>
    <property type="molecule type" value="Genomic_DNA"/>
</dbReference>
<protein>
    <submittedName>
        <fullName evidence="6">Signal transduction histidine kinase</fullName>
    </submittedName>
</protein>
<feature type="transmembrane region" description="Helical" evidence="4">
    <location>
        <begin position="6"/>
        <end position="28"/>
    </location>
</feature>
<dbReference type="Pfam" id="PF02518">
    <property type="entry name" value="HATPase_c"/>
    <property type="match status" value="1"/>
</dbReference>
<dbReference type="GO" id="GO:0016020">
    <property type="term" value="C:membrane"/>
    <property type="evidence" value="ECO:0007669"/>
    <property type="project" value="InterPro"/>
</dbReference>
<reference evidence="6 7" key="1">
    <citation type="submission" date="2019-07" db="EMBL/GenBank/DDBJ databases">
        <title>R&amp;d 2014.</title>
        <authorList>
            <person name="Klenk H.-P."/>
        </authorList>
    </citation>
    <scope>NUCLEOTIDE SEQUENCE [LARGE SCALE GENOMIC DNA]</scope>
    <source>
        <strain evidence="6 7">DSM 43194</strain>
    </source>
</reference>
<feature type="domain" description="Histidine kinase/HSP90-like ATPase" evidence="5">
    <location>
        <begin position="286"/>
        <end position="375"/>
    </location>
</feature>
<dbReference type="InterPro" id="IPR036890">
    <property type="entry name" value="HATPase_C_sf"/>
</dbReference>
<dbReference type="SMART" id="SM00387">
    <property type="entry name" value="HATPase_c"/>
    <property type="match status" value="1"/>
</dbReference>
<feature type="transmembrane region" description="Helical" evidence="4">
    <location>
        <begin position="95"/>
        <end position="118"/>
    </location>
</feature>
<dbReference type="InterPro" id="IPR050482">
    <property type="entry name" value="Sensor_HK_TwoCompSys"/>
</dbReference>
<accession>A0A660CLD3</accession>
<feature type="transmembrane region" description="Helical" evidence="4">
    <location>
        <begin position="138"/>
        <end position="157"/>
    </location>
</feature>
<keyword evidence="2 6" id="KW-0418">Kinase</keyword>
<keyword evidence="7" id="KW-1185">Reference proteome</keyword>
<dbReference type="InterPro" id="IPR011712">
    <property type="entry name" value="Sig_transdc_His_kin_sub3_dim/P"/>
</dbReference>
<proteinExistence type="predicted"/>
<dbReference type="SUPFAM" id="SSF55874">
    <property type="entry name" value="ATPase domain of HSP90 chaperone/DNA topoisomerase II/histidine kinase"/>
    <property type="match status" value="1"/>
</dbReference>
<evidence type="ECO:0000256" key="1">
    <source>
        <dbReference type="ARBA" id="ARBA00022679"/>
    </source>
</evidence>
<dbReference type="GO" id="GO:0046983">
    <property type="term" value="F:protein dimerization activity"/>
    <property type="evidence" value="ECO:0007669"/>
    <property type="project" value="InterPro"/>
</dbReference>
<dbReference type="AlphaFoldDB" id="A0A660CLD3"/>
<evidence type="ECO:0000256" key="2">
    <source>
        <dbReference type="ARBA" id="ARBA00022777"/>
    </source>
</evidence>
<dbReference type="Pfam" id="PF07730">
    <property type="entry name" value="HisKA_3"/>
    <property type="match status" value="1"/>
</dbReference>
<dbReference type="PANTHER" id="PTHR24421:SF59">
    <property type="entry name" value="OXYGEN SENSOR HISTIDINE KINASE NREB"/>
    <property type="match status" value="1"/>
</dbReference>
<dbReference type="InterPro" id="IPR003594">
    <property type="entry name" value="HATPase_dom"/>
</dbReference>
<evidence type="ECO:0000259" key="5">
    <source>
        <dbReference type="SMART" id="SM00387"/>
    </source>
</evidence>
<dbReference type="Gene3D" id="1.20.5.1930">
    <property type="match status" value="1"/>
</dbReference>
<keyword evidence="4" id="KW-0812">Transmembrane</keyword>
<feature type="transmembrane region" description="Helical" evidence="4">
    <location>
        <begin position="70"/>
        <end position="88"/>
    </location>
</feature>
<keyword evidence="4" id="KW-0472">Membrane</keyword>
<organism evidence="6 7">
    <name type="scientific">Prauserella rugosa</name>
    <dbReference type="NCBI Taxonomy" id="43354"/>
    <lineage>
        <taxon>Bacteria</taxon>
        <taxon>Bacillati</taxon>
        <taxon>Actinomycetota</taxon>
        <taxon>Actinomycetes</taxon>
        <taxon>Pseudonocardiales</taxon>
        <taxon>Pseudonocardiaceae</taxon>
        <taxon>Prauserella</taxon>
    </lineage>
</organism>
<evidence type="ECO:0000256" key="4">
    <source>
        <dbReference type="SAM" id="Phobius"/>
    </source>
</evidence>
<dbReference type="RefSeq" id="WP_030533261.1">
    <property type="nucleotide sequence ID" value="NZ_JOIJ01000013.1"/>
</dbReference>
<keyword evidence="3" id="KW-0902">Two-component regulatory system</keyword>
<evidence type="ECO:0000313" key="6">
    <source>
        <dbReference type="EMBL" id="TWH22443.1"/>
    </source>
</evidence>
<name>A0A660CLD3_9PSEU</name>
<sequence>MRKERLEIWMALAGLAIYLVVGVPVVVVEFTSGDATRGPFWVWLLCYVGYLAAMVAVPTADRGPRRVNPAVFAALAVVCGAATVLLAGNHGVTPILLVFAAALAAQFLSVRVAVGIVAVNTAVVATAVFSHGLGWPDVLLTTALYAVLQVLYLFTAWTERREQVANENLAVAHAELRSATALLAESSQAQERLRIARELHDLLGHKLSALALNLETANHRVRGEASADVERSRLLAKELLADVRSTVGDLRSRPPELRTALDTIVRDLPRPRGHLTVADDVEVDERCITVLIRCVQEIVTNAIRHSGAENLWIDVRTRDGGGVELHARDDGRGTAALRLGHGLTGLRERAEELGGEVSFDGRGGFAVRLELPPAAVPVAVS</sequence>
<dbReference type="Proteomes" id="UP000317303">
    <property type="component" value="Unassembled WGS sequence"/>
</dbReference>